<reference evidence="2" key="1">
    <citation type="submission" date="2021-02" db="EMBL/GenBank/DDBJ databases">
        <authorList>
            <person name="Dougan E. K."/>
            <person name="Rhodes N."/>
            <person name="Thang M."/>
            <person name="Chan C."/>
        </authorList>
    </citation>
    <scope>NUCLEOTIDE SEQUENCE</scope>
</reference>
<comment type="caution">
    <text evidence="2">The sequence shown here is derived from an EMBL/GenBank/DDBJ whole genome shotgun (WGS) entry which is preliminary data.</text>
</comment>
<dbReference type="EMBL" id="CAJNNW010026244">
    <property type="protein sequence ID" value="CAE8683915.1"/>
    <property type="molecule type" value="Genomic_DNA"/>
</dbReference>
<evidence type="ECO:0000256" key="1">
    <source>
        <dbReference type="SAM" id="MobiDB-lite"/>
    </source>
</evidence>
<proteinExistence type="predicted"/>
<gene>
    <name evidence="2" type="ORF">PGLA2088_LOCUS23703</name>
</gene>
<protein>
    <submittedName>
        <fullName evidence="2">Uncharacterized protein</fullName>
    </submittedName>
</protein>
<accession>A0A813JTI5</accession>
<organism evidence="2 3">
    <name type="scientific">Polarella glacialis</name>
    <name type="common">Dinoflagellate</name>
    <dbReference type="NCBI Taxonomy" id="89957"/>
    <lineage>
        <taxon>Eukaryota</taxon>
        <taxon>Sar</taxon>
        <taxon>Alveolata</taxon>
        <taxon>Dinophyceae</taxon>
        <taxon>Suessiales</taxon>
        <taxon>Suessiaceae</taxon>
        <taxon>Polarella</taxon>
    </lineage>
</organism>
<evidence type="ECO:0000313" key="3">
    <source>
        <dbReference type="Proteomes" id="UP000626109"/>
    </source>
</evidence>
<feature type="region of interest" description="Disordered" evidence="1">
    <location>
        <begin position="1"/>
        <end position="21"/>
    </location>
</feature>
<dbReference type="Proteomes" id="UP000626109">
    <property type="component" value="Unassembled WGS sequence"/>
</dbReference>
<evidence type="ECO:0000313" key="2">
    <source>
        <dbReference type="EMBL" id="CAE8683915.1"/>
    </source>
</evidence>
<dbReference type="AlphaFoldDB" id="A0A813JTI5"/>
<name>A0A813JTI5_POLGL</name>
<sequence>MASSSRGVGPTAAGATAAGQPSDEYREWLNSLVTSQQVTALFQSSLKGKASSSLPGPARKRIREAAGDCSEGLALEVKKLRALTKRFAPGSGWPSTWSWTSWQSRPRPLAKLR</sequence>